<dbReference type="GO" id="GO:0048440">
    <property type="term" value="P:carpel development"/>
    <property type="evidence" value="ECO:0007669"/>
    <property type="project" value="UniProtKB-ARBA"/>
</dbReference>
<dbReference type="PANTHER" id="PTHR45730">
    <property type="entry name" value="ZINC FINGER PROTEIN JAGGED"/>
    <property type="match status" value="1"/>
</dbReference>
<evidence type="ECO:0000256" key="1">
    <source>
        <dbReference type="ARBA" id="ARBA00004123"/>
    </source>
</evidence>
<dbReference type="EMBL" id="DUZY01000003">
    <property type="protein sequence ID" value="DAD31795.1"/>
    <property type="molecule type" value="Genomic_DNA"/>
</dbReference>
<keyword evidence="5" id="KW-0221">Differentiation</keyword>
<dbReference type="GO" id="GO:0048443">
    <property type="term" value="P:stamen development"/>
    <property type="evidence" value="ECO:0007669"/>
    <property type="project" value="UniProtKB-ARBA"/>
</dbReference>
<evidence type="ECO:0000256" key="4">
    <source>
        <dbReference type="ARBA" id="ARBA00022771"/>
    </source>
</evidence>
<evidence type="ECO:0000256" key="3">
    <source>
        <dbReference type="ARBA" id="ARBA00022723"/>
    </source>
</evidence>
<dbReference type="SUPFAM" id="SSF57667">
    <property type="entry name" value="beta-beta-alpha zinc fingers"/>
    <property type="match status" value="1"/>
</dbReference>
<keyword evidence="10" id="KW-0812">Transmembrane</keyword>
<keyword evidence="10" id="KW-1133">Transmembrane helix</keyword>
<dbReference type="Proteomes" id="UP000607653">
    <property type="component" value="Unassembled WGS sequence"/>
</dbReference>
<dbReference type="Gene3D" id="3.30.160.60">
    <property type="entry name" value="Classic Zinc Finger"/>
    <property type="match status" value="1"/>
</dbReference>
<dbReference type="GO" id="GO:0030154">
    <property type="term" value="P:cell differentiation"/>
    <property type="evidence" value="ECO:0007669"/>
    <property type="project" value="UniProtKB-KW"/>
</dbReference>
<reference evidence="12 13" key="1">
    <citation type="journal article" date="2020" name="Mol. Biol. Evol.">
        <title>Distinct Expression and Methylation Patterns for Genes with Different Fates following a Single Whole-Genome Duplication in Flowering Plants.</title>
        <authorList>
            <person name="Shi T."/>
            <person name="Rahmani R.S."/>
            <person name="Gugger P.F."/>
            <person name="Wang M."/>
            <person name="Li H."/>
            <person name="Zhang Y."/>
            <person name="Li Z."/>
            <person name="Wang Q."/>
            <person name="Van de Peer Y."/>
            <person name="Marchal K."/>
            <person name="Chen J."/>
        </authorList>
    </citation>
    <scope>NUCLEOTIDE SEQUENCE [LARGE SCALE GENOMIC DNA]</scope>
    <source>
        <tissue evidence="12">Leaf</tissue>
    </source>
</reference>
<proteinExistence type="predicted"/>
<gene>
    <name evidence="12" type="ORF">HUJ06_010646</name>
</gene>
<keyword evidence="10" id="KW-0472">Membrane</keyword>
<dbReference type="InterPro" id="IPR036236">
    <property type="entry name" value="Znf_C2H2_sf"/>
</dbReference>
<dbReference type="FunFam" id="3.30.160.60:FF:002425">
    <property type="entry name" value="Zinc finger protein STAMENLESS 1"/>
    <property type="match status" value="1"/>
</dbReference>
<evidence type="ECO:0000313" key="13">
    <source>
        <dbReference type="Proteomes" id="UP000607653"/>
    </source>
</evidence>
<dbReference type="GO" id="GO:0008270">
    <property type="term" value="F:zinc ion binding"/>
    <property type="evidence" value="ECO:0007669"/>
    <property type="project" value="UniProtKB-KW"/>
</dbReference>
<comment type="caution">
    <text evidence="12">The sequence shown here is derived from an EMBL/GenBank/DDBJ whole genome shotgun (WGS) entry which is preliminary data.</text>
</comment>
<keyword evidence="7" id="KW-0539">Nucleus</keyword>
<evidence type="ECO:0000256" key="7">
    <source>
        <dbReference type="ARBA" id="ARBA00023242"/>
    </source>
</evidence>
<evidence type="ECO:0000256" key="10">
    <source>
        <dbReference type="SAM" id="Phobius"/>
    </source>
</evidence>
<accession>A0A822YLD3</accession>
<dbReference type="GO" id="GO:0005634">
    <property type="term" value="C:nucleus"/>
    <property type="evidence" value="ECO:0007669"/>
    <property type="project" value="UniProtKB-SubCell"/>
</dbReference>
<feature type="region of interest" description="Disordered" evidence="9">
    <location>
        <begin position="291"/>
        <end position="326"/>
    </location>
</feature>
<keyword evidence="2" id="KW-0217">Developmental protein</keyword>
<evidence type="ECO:0000256" key="2">
    <source>
        <dbReference type="ARBA" id="ARBA00022473"/>
    </source>
</evidence>
<dbReference type="InterPro" id="IPR013087">
    <property type="entry name" value="Znf_C2H2_type"/>
</dbReference>
<protein>
    <recommendedName>
        <fullName evidence="11">C2H2-type domain-containing protein</fullName>
    </recommendedName>
</protein>
<dbReference type="PROSITE" id="PS50157">
    <property type="entry name" value="ZINC_FINGER_C2H2_2"/>
    <property type="match status" value="1"/>
</dbReference>
<keyword evidence="4 8" id="KW-0863">Zinc-finger</keyword>
<evidence type="ECO:0000256" key="9">
    <source>
        <dbReference type="SAM" id="MobiDB-lite"/>
    </source>
</evidence>
<sequence length="346" mass="37898">MLTSSVKDEVSFALFFLSLLALQSPNPLYCSLKLKSYNFPSFCYHLSEVFHLIFSVFLCLGIMRPERNPLDLNNLPEEYGRDGKQVIEESSAVGCRRKKSGGKDGKDEYGKVYECRFCSLKFCKSQALGGHMNRHRQERETETLNRARQLVFSNENLAAQGVPHLGLRDLNLGGSGGQFIPTPAANFHQCGNMGDPSLPYRPVYPPSRFFPGSSSTILSPVPPPQPYLYASTSRVVSSLPVPAQYTPHPVNDYFVGNVLAGNSHPHSNQDYVLGSAESNYTCIGSPLGHGFPPEDGNVREMGLSASGGGGDGSQRNQEDGLNWDGSYAGTQQRLDLCSTNQFQDGL</sequence>
<comment type="subcellular location">
    <subcellularLocation>
        <location evidence="1">Nucleus</location>
    </subcellularLocation>
</comment>
<dbReference type="PROSITE" id="PS00028">
    <property type="entry name" value="ZINC_FINGER_C2H2_1"/>
    <property type="match status" value="1"/>
</dbReference>
<evidence type="ECO:0000313" key="12">
    <source>
        <dbReference type="EMBL" id="DAD31795.1"/>
    </source>
</evidence>
<dbReference type="GO" id="GO:0003700">
    <property type="term" value="F:DNA-binding transcription factor activity"/>
    <property type="evidence" value="ECO:0007669"/>
    <property type="project" value="InterPro"/>
</dbReference>
<evidence type="ECO:0000259" key="11">
    <source>
        <dbReference type="PROSITE" id="PS50157"/>
    </source>
</evidence>
<keyword evidence="3" id="KW-0479">Metal-binding</keyword>
<name>A0A822YLD3_NELNU</name>
<feature type="transmembrane region" description="Helical" evidence="10">
    <location>
        <begin position="46"/>
        <end position="63"/>
    </location>
</feature>
<keyword evidence="13" id="KW-1185">Reference proteome</keyword>
<evidence type="ECO:0000256" key="5">
    <source>
        <dbReference type="ARBA" id="ARBA00022782"/>
    </source>
</evidence>
<evidence type="ECO:0000256" key="6">
    <source>
        <dbReference type="ARBA" id="ARBA00022833"/>
    </source>
</evidence>
<evidence type="ECO:0000256" key="8">
    <source>
        <dbReference type="PROSITE-ProRule" id="PRU00042"/>
    </source>
</evidence>
<organism evidence="12 13">
    <name type="scientific">Nelumbo nucifera</name>
    <name type="common">Sacred lotus</name>
    <dbReference type="NCBI Taxonomy" id="4432"/>
    <lineage>
        <taxon>Eukaryota</taxon>
        <taxon>Viridiplantae</taxon>
        <taxon>Streptophyta</taxon>
        <taxon>Embryophyta</taxon>
        <taxon>Tracheophyta</taxon>
        <taxon>Spermatophyta</taxon>
        <taxon>Magnoliopsida</taxon>
        <taxon>Proteales</taxon>
        <taxon>Nelumbonaceae</taxon>
        <taxon>Nelumbo</taxon>
    </lineage>
</organism>
<feature type="domain" description="C2H2-type" evidence="11">
    <location>
        <begin position="113"/>
        <end position="140"/>
    </location>
</feature>
<keyword evidence="6" id="KW-0862">Zinc</keyword>
<dbReference type="AlphaFoldDB" id="A0A822YLD3"/>
<dbReference type="InterPro" id="IPR045320">
    <property type="entry name" value="JAGGED/SL1-like"/>
</dbReference>
<dbReference type="PANTHER" id="PTHR45730:SF32">
    <property type="entry name" value="ZINC FINGER PROTEIN JAGGED"/>
    <property type="match status" value="1"/>
</dbReference>